<dbReference type="InterPro" id="IPR024928">
    <property type="entry name" value="E3_ub_ligase_SMURF1"/>
</dbReference>
<feature type="compositionally biased region" description="Polar residues" evidence="11">
    <location>
        <begin position="284"/>
        <end position="307"/>
    </location>
</feature>
<dbReference type="FunFam" id="2.20.70.10:FF:000011">
    <property type="entry name" value="E3 ubiquitin-protein ligase"/>
    <property type="match status" value="1"/>
</dbReference>
<feature type="compositionally biased region" description="Polar residues" evidence="11">
    <location>
        <begin position="199"/>
        <end position="221"/>
    </location>
</feature>
<dbReference type="InterPro" id="IPR050409">
    <property type="entry name" value="E3_ubiq-protein_ligase"/>
</dbReference>
<dbReference type="FunFam" id="2.60.40.150:FF:000156">
    <property type="entry name" value="E3 ubiquitin-protein ligase"/>
    <property type="match status" value="1"/>
</dbReference>
<dbReference type="PANTHER" id="PTHR11254">
    <property type="entry name" value="HECT DOMAIN UBIQUITIN-PROTEIN LIGASE"/>
    <property type="match status" value="1"/>
</dbReference>
<feature type="compositionally biased region" description="Polar residues" evidence="11">
    <location>
        <begin position="159"/>
        <end position="175"/>
    </location>
</feature>
<evidence type="ECO:0000259" key="14">
    <source>
        <dbReference type="PROSITE" id="PS50237"/>
    </source>
</evidence>
<feature type="domain" description="HECT" evidence="14">
    <location>
        <begin position="503"/>
        <end position="836"/>
    </location>
</feature>
<dbReference type="FunCoup" id="A0A1Y2AJN7">
    <property type="interactions" value="400"/>
</dbReference>
<dbReference type="Pfam" id="PF00397">
    <property type="entry name" value="WW"/>
    <property type="match status" value="3"/>
</dbReference>
<dbReference type="GO" id="GO:0006511">
    <property type="term" value="P:ubiquitin-dependent protein catabolic process"/>
    <property type="evidence" value="ECO:0007669"/>
    <property type="project" value="InterPro"/>
</dbReference>
<dbReference type="InterPro" id="IPR000569">
    <property type="entry name" value="HECT_dom"/>
</dbReference>
<keyword evidence="6" id="KW-0677">Repeat</keyword>
<reference evidence="15 16" key="1">
    <citation type="submission" date="2016-07" db="EMBL/GenBank/DDBJ databases">
        <title>Pervasive Adenine N6-methylation of Active Genes in Fungi.</title>
        <authorList>
            <consortium name="DOE Joint Genome Institute"/>
            <person name="Mondo S.J."/>
            <person name="Dannebaum R.O."/>
            <person name="Kuo R.C."/>
            <person name="Labutti K."/>
            <person name="Haridas S."/>
            <person name="Kuo A."/>
            <person name="Salamov A."/>
            <person name="Ahrendt S.R."/>
            <person name="Lipzen A."/>
            <person name="Sullivan W."/>
            <person name="Andreopoulos W.B."/>
            <person name="Clum A."/>
            <person name="Lindquist E."/>
            <person name="Daum C."/>
            <person name="Ramamoorthy G.K."/>
            <person name="Gryganskyi A."/>
            <person name="Culley D."/>
            <person name="Magnuson J.K."/>
            <person name="James T.Y."/>
            <person name="O'Malley M.A."/>
            <person name="Stajich J.E."/>
            <person name="Spatafora J.W."/>
            <person name="Visel A."/>
            <person name="Grigoriev I.V."/>
        </authorList>
    </citation>
    <scope>NUCLEOTIDE SEQUENCE [LARGE SCALE GENOMIC DNA]</scope>
    <source>
        <strain evidence="15 16">68-887.2</strain>
    </source>
</reference>
<dbReference type="InterPro" id="IPR000008">
    <property type="entry name" value="C2_dom"/>
</dbReference>
<comment type="pathway">
    <text evidence="3 8">Protein modification; protein ubiquitination.</text>
</comment>
<dbReference type="FunFam" id="3.30.2160.10:FF:000001">
    <property type="entry name" value="E3 ubiquitin-protein ligase NEDD4-like"/>
    <property type="match status" value="1"/>
</dbReference>
<dbReference type="Pfam" id="PF00168">
    <property type="entry name" value="C2"/>
    <property type="match status" value="1"/>
</dbReference>
<dbReference type="SMART" id="SM00456">
    <property type="entry name" value="WW"/>
    <property type="match status" value="3"/>
</dbReference>
<dbReference type="Gene3D" id="3.30.2410.10">
    <property type="entry name" value="Hect, E3 ligase catalytic domain"/>
    <property type="match status" value="1"/>
</dbReference>
<evidence type="ECO:0000256" key="11">
    <source>
        <dbReference type="SAM" id="MobiDB-lite"/>
    </source>
</evidence>
<comment type="subcellular location">
    <subcellularLocation>
        <location evidence="2">Cytoplasm</location>
    </subcellularLocation>
</comment>
<dbReference type="InterPro" id="IPR001202">
    <property type="entry name" value="WW_dom"/>
</dbReference>
<dbReference type="PROSITE" id="PS50237">
    <property type="entry name" value="HECT"/>
    <property type="match status" value="1"/>
</dbReference>
<dbReference type="GO" id="GO:0007034">
    <property type="term" value="P:vacuolar transport"/>
    <property type="evidence" value="ECO:0007669"/>
    <property type="project" value="UniProtKB-ARBA"/>
</dbReference>
<dbReference type="CDD" id="cd00078">
    <property type="entry name" value="HECTc"/>
    <property type="match status" value="1"/>
</dbReference>
<dbReference type="FunFam" id="3.90.1750.10:FF:000005">
    <property type="entry name" value="E3 ubiquitin-protein ligase"/>
    <property type="match status" value="1"/>
</dbReference>
<keyword evidence="4" id="KW-0963">Cytoplasm</keyword>
<dbReference type="Gene3D" id="3.30.2160.10">
    <property type="entry name" value="Hect, E3 ligase catalytic domain"/>
    <property type="match status" value="1"/>
</dbReference>
<dbReference type="InterPro" id="IPR035892">
    <property type="entry name" value="C2_domain_sf"/>
</dbReference>
<dbReference type="SUPFAM" id="SSF49562">
    <property type="entry name" value="C2 domain (Calcium/lipid-binding domain, CaLB)"/>
    <property type="match status" value="1"/>
</dbReference>
<evidence type="ECO:0000256" key="9">
    <source>
        <dbReference type="PIRSR" id="PIRSR001569-1"/>
    </source>
</evidence>
<dbReference type="STRING" id="71784.A0A1Y2AJN7"/>
<dbReference type="OrthoDB" id="8068875at2759"/>
<dbReference type="GO" id="GO:0016567">
    <property type="term" value="P:protein ubiquitination"/>
    <property type="evidence" value="ECO:0007669"/>
    <property type="project" value="UniProtKB-UniPathway"/>
</dbReference>
<dbReference type="SUPFAM" id="SSF56204">
    <property type="entry name" value="Hect, E3 ligase catalytic domain"/>
    <property type="match status" value="1"/>
</dbReference>
<evidence type="ECO:0000256" key="4">
    <source>
        <dbReference type="ARBA" id="ARBA00022490"/>
    </source>
</evidence>
<organism evidence="15 16">
    <name type="scientific">Naematelia encephala</name>
    <dbReference type="NCBI Taxonomy" id="71784"/>
    <lineage>
        <taxon>Eukaryota</taxon>
        <taxon>Fungi</taxon>
        <taxon>Dikarya</taxon>
        <taxon>Basidiomycota</taxon>
        <taxon>Agaricomycotina</taxon>
        <taxon>Tremellomycetes</taxon>
        <taxon>Tremellales</taxon>
        <taxon>Naemateliaceae</taxon>
        <taxon>Naematelia</taxon>
    </lineage>
</organism>
<feature type="domain" description="C2" evidence="12">
    <location>
        <begin position="1"/>
        <end position="115"/>
    </location>
</feature>
<dbReference type="EMBL" id="MCFC01000089">
    <property type="protein sequence ID" value="ORY22702.1"/>
    <property type="molecule type" value="Genomic_DNA"/>
</dbReference>
<name>A0A1Y2AJN7_9TREE</name>
<evidence type="ECO:0000256" key="8">
    <source>
        <dbReference type="PIRNR" id="PIRNR001569"/>
    </source>
</evidence>
<dbReference type="PROSITE" id="PS50020">
    <property type="entry name" value="WW_DOMAIN_2"/>
    <property type="match status" value="3"/>
</dbReference>
<dbReference type="Gene3D" id="3.90.1750.10">
    <property type="entry name" value="Hect, E3 ligase catalytic domains"/>
    <property type="match status" value="1"/>
</dbReference>
<dbReference type="PROSITE" id="PS50004">
    <property type="entry name" value="C2"/>
    <property type="match status" value="1"/>
</dbReference>
<dbReference type="GO" id="GO:0061630">
    <property type="term" value="F:ubiquitin protein ligase activity"/>
    <property type="evidence" value="ECO:0007669"/>
    <property type="project" value="UniProtKB-EC"/>
</dbReference>
<gene>
    <name evidence="15" type="ORF">BCR39DRAFT_551127</name>
</gene>
<evidence type="ECO:0000256" key="3">
    <source>
        <dbReference type="ARBA" id="ARBA00004906"/>
    </source>
</evidence>
<dbReference type="PANTHER" id="PTHR11254:SF440">
    <property type="entry name" value="E3 UBIQUITIN-PROTEIN LIGASE NEDD-4"/>
    <property type="match status" value="1"/>
</dbReference>
<dbReference type="FunFam" id="2.20.70.10:FF:000077">
    <property type="entry name" value="E3 ubiquitin-protein ligase"/>
    <property type="match status" value="1"/>
</dbReference>
<feature type="region of interest" description="Disordered" evidence="11">
    <location>
        <begin position="284"/>
        <end position="312"/>
    </location>
</feature>
<dbReference type="UniPathway" id="UPA00143"/>
<dbReference type="Gene3D" id="2.60.40.150">
    <property type="entry name" value="C2 domain"/>
    <property type="match status" value="1"/>
</dbReference>
<evidence type="ECO:0000259" key="13">
    <source>
        <dbReference type="PROSITE" id="PS50020"/>
    </source>
</evidence>
<sequence length="836" mass="93545">MVVPNRANLTRKIRITIVAADSLIKRDLLRLPDPFAIVSVDGEQIHTTSVIKKTLNPYWNENFDITVKDSSVVAVQIFDQKKFKKKNDQGFLGVINVKVTDVIDLELGGQEMLTRELKKGSEPMAVNGKLIVYLSTQTNTPIPNAGTAAPASGSDVLASPSNNNNGSAISVNTATAPRPGSQLRPNNATPEPETPANVVENQNPVITAPTASVPQPLSANGNAPAGAPTVNPTTQAAATGQTGANNQPGHQFDPHSDQLGNLPVGWERRIDHLGRQYYVDHNTRTTTWNRPNESSVANTAAQTTSTGEARARHNQRTLADDMLDVQPQGTGSATPTNGQQNAVAGAQNGVTTAGSGPLPAGWEQRFTPEGRPYFVDHNTRTTTWVDPRRQQLIRVIAPGQGNLSVQPQTVSQLGPLPSGWEMRLTSTARVYFVDHNTKTTTWDDPRLPSSLDQNVPQYKRDFRRKLIYFRSQPALRSNTGQCHIKVSRENIFEGSYTEIMRQSPNDLKKRLMIKFEGEDGLDYGGLSREFFFLLSHEMFNPFYCLFEYSAHDNYTLQINPNSGVNPEHLNYFKFIGRVVGLGIFHRRFLDAYFIVSFYKMILKKKISLPDLESVDAGLHRGLTWMLENDITNVIEDTFSITEEHFGQLVTVDLKEGGRDIDVTEENKKDYVNLVTEYRISRRVSEQFEAFMSGFNELIPQELINVFDERELELLIGGMSEIDVDDWQKHTDYRGYNPSDEVVEWFWKIVKAWPAERKSRLLQFTTGTSRIPVNGFKDLQGSDGPRRFTIEKAGEITQLPKSHTCFNRIDLPAYKSYDVLEQKLTIAVEETLGFGQE</sequence>
<feature type="domain" description="WW" evidence="13">
    <location>
        <begin position="414"/>
        <end position="447"/>
    </location>
</feature>
<evidence type="ECO:0000313" key="16">
    <source>
        <dbReference type="Proteomes" id="UP000193986"/>
    </source>
</evidence>
<keyword evidence="5 8" id="KW-0808">Transferase</keyword>
<dbReference type="CDD" id="cd08382">
    <property type="entry name" value="C2_Smurf-like"/>
    <property type="match status" value="1"/>
</dbReference>
<dbReference type="InParanoid" id="A0A1Y2AJN7"/>
<dbReference type="GO" id="GO:0006886">
    <property type="term" value="P:intracellular protein transport"/>
    <property type="evidence" value="ECO:0007669"/>
    <property type="project" value="UniProtKB-ARBA"/>
</dbReference>
<accession>A0A1Y2AJN7</accession>
<feature type="region of interest" description="Disordered" evidence="11">
    <location>
        <begin position="348"/>
        <end position="374"/>
    </location>
</feature>
<dbReference type="GO" id="GO:0005737">
    <property type="term" value="C:cytoplasm"/>
    <property type="evidence" value="ECO:0007669"/>
    <property type="project" value="UniProtKB-SubCell"/>
</dbReference>
<comment type="caution">
    <text evidence="15">The sequence shown here is derived from an EMBL/GenBank/DDBJ whole genome shotgun (WGS) entry which is preliminary data.</text>
</comment>
<evidence type="ECO:0000259" key="12">
    <source>
        <dbReference type="PROSITE" id="PS50004"/>
    </source>
</evidence>
<dbReference type="EC" id="2.3.2.26" evidence="8"/>
<dbReference type="InterPro" id="IPR035983">
    <property type="entry name" value="Hect_E3_ubiquitin_ligase"/>
</dbReference>
<evidence type="ECO:0000256" key="7">
    <source>
        <dbReference type="ARBA" id="ARBA00022786"/>
    </source>
</evidence>
<dbReference type="CDD" id="cd00201">
    <property type="entry name" value="WW"/>
    <property type="match status" value="3"/>
</dbReference>
<keyword evidence="16" id="KW-1185">Reference proteome</keyword>
<evidence type="ECO:0000256" key="1">
    <source>
        <dbReference type="ARBA" id="ARBA00000885"/>
    </source>
</evidence>
<dbReference type="GO" id="GO:0072666">
    <property type="term" value="P:establishment of protein localization to vacuole"/>
    <property type="evidence" value="ECO:0007669"/>
    <property type="project" value="UniProtKB-ARBA"/>
</dbReference>
<dbReference type="FunFam" id="3.30.2410.10:FF:000001">
    <property type="entry name" value="E3 ubiquitin-protein ligase NEDD4-like"/>
    <property type="match status" value="1"/>
</dbReference>
<dbReference type="SUPFAM" id="SSF51045">
    <property type="entry name" value="WW domain"/>
    <property type="match status" value="3"/>
</dbReference>
<dbReference type="AlphaFoldDB" id="A0A1Y2AJN7"/>
<dbReference type="PROSITE" id="PS01159">
    <property type="entry name" value="WW_DOMAIN_1"/>
    <property type="match status" value="3"/>
</dbReference>
<feature type="active site" description="Glycyl thioester intermediate" evidence="9 10">
    <location>
        <position position="804"/>
    </location>
</feature>
<evidence type="ECO:0000313" key="15">
    <source>
        <dbReference type="EMBL" id="ORY22702.1"/>
    </source>
</evidence>
<evidence type="ECO:0000256" key="2">
    <source>
        <dbReference type="ARBA" id="ARBA00004496"/>
    </source>
</evidence>
<feature type="compositionally biased region" description="Low complexity" evidence="11">
    <location>
        <begin position="233"/>
        <end position="247"/>
    </location>
</feature>
<dbReference type="Gene3D" id="2.20.70.10">
    <property type="match status" value="2"/>
</dbReference>
<keyword evidence="7 8" id="KW-0833">Ubl conjugation pathway</keyword>
<dbReference type="FunFam" id="2.20.70.10:FF:000017">
    <property type="entry name" value="E3 ubiquitin-protein ligase"/>
    <property type="match status" value="1"/>
</dbReference>
<feature type="region of interest" description="Disordered" evidence="11">
    <location>
        <begin position="144"/>
        <end position="262"/>
    </location>
</feature>
<comment type="catalytic activity">
    <reaction evidence="1 8">
        <text>S-ubiquitinyl-[E2 ubiquitin-conjugating enzyme]-L-cysteine + [acceptor protein]-L-lysine = [E2 ubiquitin-conjugating enzyme]-L-cysteine + N(6)-ubiquitinyl-[acceptor protein]-L-lysine.</text>
        <dbReference type="EC" id="2.3.2.26"/>
    </reaction>
</comment>
<proteinExistence type="predicted"/>
<feature type="domain" description="WW" evidence="13">
    <location>
        <begin position="356"/>
        <end position="389"/>
    </location>
</feature>
<dbReference type="PIRSF" id="PIRSF001569">
    <property type="entry name" value="E3_ub_ligase_SMURF1"/>
    <property type="match status" value="1"/>
</dbReference>
<dbReference type="SMART" id="SM00239">
    <property type="entry name" value="C2"/>
    <property type="match status" value="1"/>
</dbReference>
<dbReference type="InterPro" id="IPR036020">
    <property type="entry name" value="WW_dom_sf"/>
</dbReference>
<protein>
    <recommendedName>
        <fullName evidence="8">E3 ubiquitin-protein ligase</fullName>
        <ecNumber evidence="8">2.3.2.26</ecNumber>
    </recommendedName>
</protein>
<dbReference type="Proteomes" id="UP000193986">
    <property type="component" value="Unassembled WGS sequence"/>
</dbReference>
<dbReference type="Pfam" id="PF00632">
    <property type="entry name" value="HECT"/>
    <property type="match status" value="1"/>
</dbReference>
<dbReference type="SMART" id="SM00119">
    <property type="entry name" value="HECTc"/>
    <property type="match status" value="1"/>
</dbReference>
<evidence type="ECO:0000256" key="6">
    <source>
        <dbReference type="ARBA" id="ARBA00022737"/>
    </source>
</evidence>
<feature type="domain" description="WW" evidence="13">
    <location>
        <begin position="260"/>
        <end position="293"/>
    </location>
</feature>
<evidence type="ECO:0000256" key="5">
    <source>
        <dbReference type="ARBA" id="ARBA00022679"/>
    </source>
</evidence>
<evidence type="ECO:0000256" key="10">
    <source>
        <dbReference type="PROSITE-ProRule" id="PRU00104"/>
    </source>
</evidence>